<gene>
    <name evidence="2" type="ORF">GCM10009665_39200</name>
</gene>
<keyword evidence="3" id="KW-1185">Reference proteome</keyword>
<evidence type="ECO:0000313" key="3">
    <source>
        <dbReference type="Proteomes" id="UP001500037"/>
    </source>
</evidence>
<sequence>MIGPAAVSWALVSCAAGPVGISTLDEADDGAAEAAALGEPGAGLLVVAPAAGEADPAGLLSAAGFPPPPPHALSVAASARTAPVLRRTRGRGRVNGGCTEGLSDWWVAPEAPRARAAPARGAGTTRRGRSYDVVRTSCGCLRAPQHPIFGPDLAKSQPIGGGRSAASARCASSATTGRPDTPPSFGCSYQ</sequence>
<dbReference type="Proteomes" id="UP001500037">
    <property type="component" value="Unassembled WGS sequence"/>
</dbReference>
<evidence type="ECO:0000313" key="2">
    <source>
        <dbReference type="EMBL" id="GAA1244535.1"/>
    </source>
</evidence>
<comment type="caution">
    <text evidence="2">The sequence shown here is derived from an EMBL/GenBank/DDBJ whole genome shotgun (WGS) entry which is preliminary data.</text>
</comment>
<evidence type="ECO:0000256" key="1">
    <source>
        <dbReference type="SAM" id="MobiDB-lite"/>
    </source>
</evidence>
<proteinExistence type="predicted"/>
<reference evidence="2 3" key="1">
    <citation type="journal article" date="2019" name="Int. J. Syst. Evol. Microbiol.">
        <title>The Global Catalogue of Microorganisms (GCM) 10K type strain sequencing project: providing services to taxonomists for standard genome sequencing and annotation.</title>
        <authorList>
            <consortium name="The Broad Institute Genomics Platform"/>
            <consortium name="The Broad Institute Genome Sequencing Center for Infectious Disease"/>
            <person name="Wu L."/>
            <person name="Ma J."/>
        </authorList>
    </citation>
    <scope>NUCLEOTIDE SEQUENCE [LARGE SCALE GENOMIC DNA]</scope>
    <source>
        <strain evidence="2 3">JCM 13004</strain>
    </source>
</reference>
<organism evidence="2 3">
    <name type="scientific">Kitasatospora nipponensis</name>
    <dbReference type="NCBI Taxonomy" id="258049"/>
    <lineage>
        <taxon>Bacteria</taxon>
        <taxon>Bacillati</taxon>
        <taxon>Actinomycetota</taxon>
        <taxon>Actinomycetes</taxon>
        <taxon>Kitasatosporales</taxon>
        <taxon>Streptomycetaceae</taxon>
        <taxon>Kitasatospora</taxon>
    </lineage>
</organism>
<accession>A0ABN1WBW8</accession>
<evidence type="ECO:0008006" key="4">
    <source>
        <dbReference type="Google" id="ProtNLM"/>
    </source>
</evidence>
<feature type="compositionally biased region" description="Low complexity" evidence="1">
    <location>
        <begin position="164"/>
        <end position="178"/>
    </location>
</feature>
<dbReference type="EMBL" id="BAAALF010000068">
    <property type="protein sequence ID" value="GAA1244535.1"/>
    <property type="molecule type" value="Genomic_DNA"/>
</dbReference>
<feature type="region of interest" description="Disordered" evidence="1">
    <location>
        <begin position="151"/>
        <end position="190"/>
    </location>
</feature>
<protein>
    <recommendedName>
        <fullName evidence="4">Secreted protein</fullName>
    </recommendedName>
</protein>
<name>A0ABN1WBW8_9ACTN</name>